<gene>
    <name evidence="4" type="ORF">H2204_002366</name>
</gene>
<dbReference type="Pfam" id="PF04082">
    <property type="entry name" value="Fungal_trans"/>
    <property type="match status" value="1"/>
</dbReference>
<dbReference type="Proteomes" id="UP001172681">
    <property type="component" value="Unassembled WGS sequence"/>
</dbReference>
<accession>A0AA38YD28</accession>
<feature type="compositionally biased region" description="Polar residues" evidence="2">
    <location>
        <begin position="8"/>
        <end position="28"/>
    </location>
</feature>
<evidence type="ECO:0000256" key="2">
    <source>
        <dbReference type="SAM" id="MobiDB-lite"/>
    </source>
</evidence>
<evidence type="ECO:0000313" key="5">
    <source>
        <dbReference type="Proteomes" id="UP001172681"/>
    </source>
</evidence>
<feature type="region of interest" description="Disordered" evidence="2">
    <location>
        <begin position="122"/>
        <end position="154"/>
    </location>
</feature>
<dbReference type="GO" id="GO:0003677">
    <property type="term" value="F:DNA binding"/>
    <property type="evidence" value="ECO:0007669"/>
    <property type="project" value="InterPro"/>
</dbReference>
<dbReference type="EMBL" id="JAPDRN010000009">
    <property type="protein sequence ID" value="KAJ9642718.1"/>
    <property type="molecule type" value="Genomic_DNA"/>
</dbReference>
<feature type="compositionally biased region" description="Polar residues" evidence="2">
    <location>
        <begin position="122"/>
        <end position="133"/>
    </location>
</feature>
<dbReference type="PANTHER" id="PTHR46910:SF13">
    <property type="entry name" value="SPECIFIC TRANSCRIPTION FACTOR, PUTATIVE (AFU_ORTHOLOGUE AFUA_4G06190)-RELATED"/>
    <property type="match status" value="1"/>
</dbReference>
<dbReference type="CDD" id="cd12148">
    <property type="entry name" value="fungal_TF_MHR"/>
    <property type="match status" value="1"/>
</dbReference>
<name>A0AA38YD28_9EURO</name>
<feature type="region of interest" description="Disordered" evidence="2">
    <location>
        <begin position="77"/>
        <end position="100"/>
    </location>
</feature>
<evidence type="ECO:0000313" key="4">
    <source>
        <dbReference type="EMBL" id="KAJ9642718.1"/>
    </source>
</evidence>
<dbReference type="GO" id="GO:0008270">
    <property type="term" value="F:zinc ion binding"/>
    <property type="evidence" value="ECO:0007669"/>
    <property type="project" value="InterPro"/>
</dbReference>
<reference evidence="4" key="1">
    <citation type="submission" date="2022-10" db="EMBL/GenBank/DDBJ databases">
        <title>Culturing micro-colonial fungi from biological soil crusts in the Mojave desert and describing Neophaeococcomyces mojavensis, and introducing the new genera and species Taxawa tesnikishii.</title>
        <authorList>
            <person name="Kurbessoian T."/>
            <person name="Stajich J.E."/>
        </authorList>
    </citation>
    <scope>NUCLEOTIDE SEQUENCE</scope>
    <source>
        <strain evidence="4">TK_35</strain>
    </source>
</reference>
<sequence length="657" mass="73457">MDGLSCSYPASPSSQDQMLINEKQNTRQSTGIDANAILSSVEDLEWRLNEFKAKLNDFNSSQPLAATGVKATTPALQASDVVTKKPDLRSPTSLPQKDSSEAYADARNFKYSLDALDSRLSTISGPDSSSQSREIGGWDAEERPDQPMSPPCSFPTSILDAKAKSDLESFTVDDVLQYLDTFHSVFGVLHPLPHLESLRLHVSTLLRAMKRSLWTRPTTPGDCGLLEILKIILAMTIILQHGVQTELTRQLYQSVENVICSATLCSRVSHDFRVLLFLVTLYHLTNGDLKLGSRAIMFALRTASEEGLFQKDALVTKYSDHKTRATIIHHLWGLYFLDRQLNFAAGLPKHVSDEDVDLPPPEQAPYLSAMCSYGVFGAHAWSKIVNRDALAAGEGPSEELVEALRCRLEQWHLELELDVRFDTSTIESDETFFTTPDDDDIGVYLKTLMYLRSNQIRILVLRPILMYRDAAQNSLSLVSESVTVATKSINVIYCMSQNPALYRKRQVILHHFLSSALAVLFLAAAFDAENRKSMIGIPALLTDSTELRKGMDLIDNYCGTSESARRLWTTFSRPRRRLVQLGFLEAQTQQRKEMPSLSIGSVGPDDNDSALYGMVDFDPQFELDQFNMDPASNLQWTNWFDGSVVDSSSHFGLPSWM</sequence>
<dbReference type="InterPro" id="IPR050987">
    <property type="entry name" value="AtrR-like"/>
</dbReference>
<dbReference type="AlphaFoldDB" id="A0AA38YD28"/>
<evidence type="ECO:0000256" key="1">
    <source>
        <dbReference type="ARBA" id="ARBA00023242"/>
    </source>
</evidence>
<organism evidence="4 5">
    <name type="scientific">Knufia peltigerae</name>
    <dbReference type="NCBI Taxonomy" id="1002370"/>
    <lineage>
        <taxon>Eukaryota</taxon>
        <taxon>Fungi</taxon>
        <taxon>Dikarya</taxon>
        <taxon>Ascomycota</taxon>
        <taxon>Pezizomycotina</taxon>
        <taxon>Eurotiomycetes</taxon>
        <taxon>Chaetothyriomycetidae</taxon>
        <taxon>Chaetothyriales</taxon>
        <taxon>Trichomeriaceae</taxon>
        <taxon>Knufia</taxon>
    </lineage>
</organism>
<keyword evidence="1" id="KW-0539">Nucleus</keyword>
<feature type="domain" description="Xylanolytic transcriptional activator regulatory" evidence="3">
    <location>
        <begin position="256"/>
        <end position="362"/>
    </location>
</feature>
<evidence type="ECO:0000259" key="3">
    <source>
        <dbReference type="Pfam" id="PF04082"/>
    </source>
</evidence>
<proteinExistence type="predicted"/>
<dbReference type="GO" id="GO:0003700">
    <property type="term" value="F:DNA-binding transcription factor activity"/>
    <property type="evidence" value="ECO:0007669"/>
    <property type="project" value="InterPro"/>
</dbReference>
<feature type="region of interest" description="Disordered" evidence="2">
    <location>
        <begin position="1"/>
        <end position="28"/>
    </location>
</feature>
<dbReference type="GO" id="GO:0006351">
    <property type="term" value="P:DNA-templated transcription"/>
    <property type="evidence" value="ECO:0007669"/>
    <property type="project" value="InterPro"/>
</dbReference>
<comment type="caution">
    <text evidence="4">The sequence shown here is derived from an EMBL/GenBank/DDBJ whole genome shotgun (WGS) entry which is preliminary data.</text>
</comment>
<dbReference type="InterPro" id="IPR007219">
    <property type="entry name" value="XnlR_reg_dom"/>
</dbReference>
<dbReference type="PANTHER" id="PTHR46910">
    <property type="entry name" value="TRANSCRIPTION FACTOR PDR1"/>
    <property type="match status" value="1"/>
</dbReference>
<protein>
    <recommendedName>
        <fullName evidence="3">Xylanolytic transcriptional activator regulatory domain-containing protein</fullName>
    </recommendedName>
</protein>
<keyword evidence="5" id="KW-1185">Reference proteome</keyword>